<dbReference type="PANTHER" id="PTHR19879:SF1">
    <property type="entry name" value="CANNONBALL-RELATED"/>
    <property type="match status" value="1"/>
</dbReference>
<dbReference type="InterPro" id="IPR036322">
    <property type="entry name" value="WD40_repeat_dom_sf"/>
</dbReference>
<evidence type="ECO:0000313" key="5">
    <source>
        <dbReference type="EMBL" id="KNC73746.1"/>
    </source>
</evidence>
<dbReference type="PANTHER" id="PTHR19879">
    <property type="entry name" value="TRANSCRIPTION INITIATION FACTOR TFIID"/>
    <property type="match status" value="1"/>
</dbReference>
<dbReference type="SUPFAM" id="SSF50978">
    <property type="entry name" value="WD40 repeat-like"/>
    <property type="match status" value="1"/>
</dbReference>
<evidence type="ECO:0000256" key="1">
    <source>
        <dbReference type="ARBA" id="ARBA00022574"/>
    </source>
</evidence>
<name>A0A0L0FB69_9EUKA</name>
<dbReference type="Proteomes" id="UP000054560">
    <property type="component" value="Unassembled WGS sequence"/>
</dbReference>
<feature type="compositionally biased region" description="Basic and acidic residues" evidence="4">
    <location>
        <begin position="35"/>
        <end position="45"/>
    </location>
</feature>
<dbReference type="STRING" id="667725.A0A0L0FB69"/>
<organism evidence="5 6">
    <name type="scientific">Sphaeroforma arctica JP610</name>
    <dbReference type="NCBI Taxonomy" id="667725"/>
    <lineage>
        <taxon>Eukaryota</taxon>
        <taxon>Ichthyosporea</taxon>
        <taxon>Ichthyophonida</taxon>
        <taxon>Sphaeroforma</taxon>
    </lineage>
</organism>
<dbReference type="GO" id="GO:0016251">
    <property type="term" value="F:RNA polymerase II general transcription initiation factor activity"/>
    <property type="evidence" value="ECO:0007669"/>
    <property type="project" value="TreeGrafter"/>
</dbReference>
<dbReference type="GO" id="GO:0006367">
    <property type="term" value="P:transcription initiation at RNA polymerase II promoter"/>
    <property type="evidence" value="ECO:0007669"/>
    <property type="project" value="TreeGrafter"/>
</dbReference>
<dbReference type="InterPro" id="IPR020472">
    <property type="entry name" value="WD40_PAC1"/>
</dbReference>
<evidence type="ECO:0000256" key="2">
    <source>
        <dbReference type="ARBA" id="ARBA00022737"/>
    </source>
</evidence>
<dbReference type="GO" id="GO:0005669">
    <property type="term" value="C:transcription factor TFIID complex"/>
    <property type="evidence" value="ECO:0007669"/>
    <property type="project" value="TreeGrafter"/>
</dbReference>
<keyword evidence="2" id="KW-0677">Repeat</keyword>
<evidence type="ECO:0000256" key="3">
    <source>
        <dbReference type="PROSITE-ProRule" id="PRU00221"/>
    </source>
</evidence>
<feature type="region of interest" description="Disordered" evidence="4">
    <location>
        <begin position="23"/>
        <end position="60"/>
    </location>
</feature>
<dbReference type="Gene3D" id="2.130.10.10">
    <property type="entry name" value="YVTN repeat-like/Quinoprotein amine dehydrogenase"/>
    <property type="match status" value="2"/>
</dbReference>
<gene>
    <name evidence="5" type="ORF">SARC_13697</name>
</gene>
<dbReference type="GeneID" id="25914201"/>
<dbReference type="RefSeq" id="XP_014147648.1">
    <property type="nucleotide sequence ID" value="XM_014292173.1"/>
</dbReference>
<dbReference type="eggNOG" id="KOG0263">
    <property type="taxonomic scope" value="Eukaryota"/>
</dbReference>
<dbReference type="SMART" id="SM00320">
    <property type="entry name" value="WD40"/>
    <property type="match status" value="3"/>
</dbReference>
<reference evidence="5 6" key="1">
    <citation type="submission" date="2011-02" db="EMBL/GenBank/DDBJ databases">
        <title>The Genome Sequence of Sphaeroforma arctica JP610.</title>
        <authorList>
            <consortium name="The Broad Institute Genome Sequencing Platform"/>
            <person name="Russ C."/>
            <person name="Cuomo C."/>
            <person name="Young S.K."/>
            <person name="Zeng Q."/>
            <person name="Gargeya S."/>
            <person name="Alvarado L."/>
            <person name="Berlin A."/>
            <person name="Chapman S.B."/>
            <person name="Chen Z."/>
            <person name="Freedman E."/>
            <person name="Gellesch M."/>
            <person name="Goldberg J."/>
            <person name="Griggs A."/>
            <person name="Gujja S."/>
            <person name="Heilman E."/>
            <person name="Heiman D."/>
            <person name="Howarth C."/>
            <person name="Mehta T."/>
            <person name="Neiman D."/>
            <person name="Pearson M."/>
            <person name="Roberts A."/>
            <person name="Saif S."/>
            <person name="Shea T."/>
            <person name="Shenoy N."/>
            <person name="Sisk P."/>
            <person name="Stolte C."/>
            <person name="Sykes S."/>
            <person name="White J."/>
            <person name="Yandava C."/>
            <person name="Burger G."/>
            <person name="Gray M.W."/>
            <person name="Holland P.W.H."/>
            <person name="King N."/>
            <person name="Lang F.B.F."/>
            <person name="Roger A.J."/>
            <person name="Ruiz-Trillo I."/>
            <person name="Haas B."/>
            <person name="Nusbaum C."/>
            <person name="Birren B."/>
        </authorList>
    </citation>
    <scope>NUCLEOTIDE SEQUENCE [LARGE SCALE GENOMIC DNA]</scope>
    <source>
        <strain evidence="5 6">JP610</strain>
    </source>
</reference>
<dbReference type="InterPro" id="IPR015943">
    <property type="entry name" value="WD40/YVTN_repeat-like_dom_sf"/>
</dbReference>
<dbReference type="PROSITE" id="PS50294">
    <property type="entry name" value="WD_REPEATS_REGION"/>
    <property type="match status" value="2"/>
</dbReference>
<dbReference type="Pfam" id="PF00400">
    <property type="entry name" value="WD40"/>
    <property type="match status" value="3"/>
</dbReference>
<evidence type="ECO:0000313" key="6">
    <source>
        <dbReference type="Proteomes" id="UP000054560"/>
    </source>
</evidence>
<dbReference type="PROSITE" id="PS50082">
    <property type="entry name" value="WD_REPEATS_2"/>
    <property type="match status" value="3"/>
</dbReference>
<dbReference type="PRINTS" id="PR00320">
    <property type="entry name" value="GPROTEINBRPT"/>
</dbReference>
<feature type="repeat" description="WD" evidence="3">
    <location>
        <begin position="97"/>
        <end position="138"/>
    </location>
</feature>
<sequence length="273" mass="30794">MNNRKILWGLLEEHGDVKLESIEDEDAKKKRKKAKLVEGKDDKRKGASTGNNPPRDRIPLPVMNEDEVDLRLKVLQEMRQCVRLGPASLPSVCMYTFLNTYNEMSSLAFSDDATLCATGFSDSTIRLWSLTGESMKSMKQGEALEELENCDHISMDMLMDDTSATLDKTLLGHSGPVYRTAFSPCNKFLFSASEDSTVRLWSLLTHSNLVCYKGHNYPVWDLDVASVGHYFVTGSHDRTARLWSTDYIYPLRVFSGHLSDVDVSSNRLHVLGF</sequence>
<dbReference type="InterPro" id="IPR001680">
    <property type="entry name" value="WD40_rpt"/>
</dbReference>
<dbReference type="EMBL" id="KQ245207">
    <property type="protein sequence ID" value="KNC73746.1"/>
    <property type="molecule type" value="Genomic_DNA"/>
</dbReference>
<proteinExistence type="predicted"/>
<feature type="repeat" description="WD" evidence="3">
    <location>
        <begin position="170"/>
        <end position="203"/>
    </location>
</feature>
<keyword evidence="6" id="KW-1185">Reference proteome</keyword>
<accession>A0A0L0FB69</accession>
<keyword evidence="1 3" id="KW-0853">WD repeat</keyword>
<protein>
    <submittedName>
        <fullName evidence="5">Uncharacterized protein</fullName>
    </submittedName>
</protein>
<dbReference type="OrthoDB" id="674604at2759"/>
<dbReference type="AlphaFoldDB" id="A0A0L0FB69"/>
<evidence type="ECO:0000256" key="4">
    <source>
        <dbReference type="SAM" id="MobiDB-lite"/>
    </source>
</evidence>
<feature type="repeat" description="WD" evidence="3">
    <location>
        <begin position="212"/>
        <end position="244"/>
    </location>
</feature>